<evidence type="ECO:0000259" key="7">
    <source>
        <dbReference type="Pfam" id="PF25826"/>
    </source>
</evidence>
<feature type="domain" description="DUF7650" evidence="6">
    <location>
        <begin position="326"/>
        <end position="413"/>
    </location>
</feature>
<dbReference type="EMBL" id="BJWL01000028">
    <property type="protein sequence ID" value="GFZ19535.1"/>
    <property type="molecule type" value="Genomic_DNA"/>
</dbReference>
<dbReference type="AlphaFoldDB" id="A0A7J0H9A7"/>
<evidence type="ECO:0000256" key="2">
    <source>
        <dbReference type="ARBA" id="ARBA00023015"/>
    </source>
</evidence>
<reference evidence="8 9" key="1">
    <citation type="submission" date="2019-07" db="EMBL/GenBank/DDBJ databases">
        <title>De Novo Assembly of kiwifruit Actinidia rufa.</title>
        <authorList>
            <person name="Sugita-Konishi S."/>
            <person name="Sato K."/>
            <person name="Mori E."/>
            <person name="Abe Y."/>
            <person name="Kisaki G."/>
            <person name="Hamano K."/>
            <person name="Suezawa K."/>
            <person name="Otani M."/>
            <person name="Fukuda T."/>
            <person name="Manabe T."/>
            <person name="Gomi K."/>
            <person name="Tabuchi M."/>
            <person name="Akimitsu K."/>
            <person name="Kataoka I."/>
        </authorList>
    </citation>
    <scope>NUCLEOTIDE SEQUENCE [LARGE SCALE GENOMIC DNA]</scope>
    <source>
        <strain evidence="9">cv. Fuchu</strain>
    </source>
</reference>
<keyword evidence="2" id="KW-0805">Transcription regulation</keyword>
<organism evidence="8 9">
    <name type="scientific">Actinidia rufa</name>
    <dbReference type="NCBI Taxonomy" id="165716"/>
    <lineage>
        <taxon>Eukaryota</taxon>
        <taxon>Viridiplantae</taxon>
        <taxon>Streptophyta</taxon>
        <taxon>Embryophyta</taxon>
        <taxon>Tracheophyta</taxon>
        <taxon>Spermatophyta</taxon>
        <taxon>Magnoliopsida</taxon>
        <taxon>eudicotyledons</taxon>
        <taxon>Gunneridae</taxon>
        <taxon>Pentapetalae</taxon>
        <taxon>asterids</taxon>
        <taxon>Ericales</taxon>
        <taxon>Actinidiaceae</taxon>
        <taxon>Actinidia</taxon>
    </lineage>
</organism>
<comment type="caution">
    <text evidence="8">The sequence shown here is derived from an EMBL/GenBank/DDBJ whole genome shotgun (WGS) entry which is preliminary data.</text>
</comment>
<feature type="compositionally biased region" description="Polar residues" evidence="5">
    <location>
        <begin position="719"/>
        <end position="732"/>
    </location>
</feature>
<dbReference type="InterPro" id="IPR056067">
    <property type="entry name" value="DUF7650"/>
</dbReference>
<evidence type="ECO:0000256" key="1">
    <source>
        <dbReference type="ARBA" id="ARBA00004123"/>
    </source>
</evidence>
<feature type="region of interest" description="Disordered" evidence="5">
    <location>
        <begin position="648"/>
        <end position="677"/>
    </location>
</feature>
<feature type="compositionally biased region" description="Polar residues" evidence="5">
    <location>
        <begin position="533"/>
        <end position="554"/>
    </location>
</feature>
<dbReference type="PANTHER" id="PTHR13859">
    <property type="entry name" value="ATROPHIN-RELATED"/>
    <property type="match status" value="1"/>
</dbReference>
<evidence type="ECO:0008006" key="10">
    <source>
        <dbReference type="Google" id="ProtNLM"/>
    </source>
</evidence>
<protein>
    <recommendedName>
        <fullName evidence="10">SANT domain-containing protein</fullName>
    </recommendedName>
</protein>
<dbReference type="PANTHER" id="PTHR13859:SF11">
    <property type="entry name" value="GRUNGE, ISOFORM J"/>
    <property type="match status" value="1"/>
</dbReference>
<evidence type="ECO:0000256" key="5">
    <source>
        <dbReference type="SAM" id="MobiDB-lite"/>
    </source>
</evidence>
<keyword evidence="9" id="KW-1185">Reference proteome</keyword>
<keyword evidence="3" id="KW-0804">Transcription</keyword>
<evidence type="ECO:0000313" key="9">
    <source>
        <dbReference type="Proteomes" id="UP000585474"/>
    </source>
</evidence>
<name>A0A7J0H9A7_9ERIC</name>
<dbReference type="Pfam" id="PF25826">
    <property type="entry name" value="DUF7952"/>
    <property type="match status" value="1"/>
</dbReference>
<feature type="compositionally biased region" description="Basic and acidic residues" evidence="5">
    <location>
        <begin position="499"/>
        <end position="521"/>
    </location>
</feature>
<dbReference type="Pfam" id="PF24662">
    <property type="entry name" value="DUF7650"/>
    <property type="match status" value="1"/>
</dbReference>
<evidence type="ECO:0000256" key="4">
    <source>
        <dbReference type="ARBA" id="ARBA00023242"/>
    </source>
</evidence>
<feature type="region of interest" description="Disordered" evidence="5">
    <location>
        <begin position="479"/>
        <end position="554"/>
    </location>
</feature>
<keyword evidence="4" id="KW-0539">Nucleus</keyword>
<feature type="region of interest" description="Disordered" evidence="5">
    <location>
        <begin position="422"/>
        <end position="444"/>
    </location>
</feature>
<evidence type="ECO:0000256" key="3">
    <source>
        <dbReference type="ARBA" id="ARBA00023163"/>
    </source>
</evidence>
<sequence length="732" mass="82642">MSVVYLTDRFNLTDWFNQLDGKMETVIVKSADQFLSLCSSNVGDIFGDPLVVPRVGEQYQVEIPPLMTECYRQQFMQKLTDPEIMTEYLNNFALGLPVPIMWVPVEVENNKTEAQDVLSNQDGVVDTNWSVEVETSEDRQITLTKLDQGENDYSPLPGLLGGPWRPIEHDSFLLGLYIFGKNLLLMKRFVESKEMGDILSYYYGKFYGSSEHHKWSVCRKIRNKRCINGQKIFTGWRQKELLSRLCSHVSEECLNTLSEVYREFGDFKISLEEYVFTLKDTVGIEILVEAVGIGKGKQDLTGTTMDPIKTNNSLPIGKACSSLTSEEIVKFITGDFRLSKTRSNDLFWEAVWPRLLSRGWHSEQPKFYSFTSSKHSLVFLIPGVKKFSRRRHVKGDHYFDSVSDVLKKVASDPGLLKVETEAAKAKGPNEEYPSDLPVKQSPDSLSNWQRQRYLQPPVSNCNGDLLKFTIVDTSLVHGEDRSKVRERRTLPVDTRNTTKHTDFSSETERDSFEESQDKEGETNDLNLAEDTTESGTFTDSRELNSTQDNALPNGTCENNEFQVGQSQILLSCSSLAQAKADEIDQTVVDGNCLVTEPSSEKPQPDTLIDLNLPHVPEDMGTDETFITDMVPNPDKSGTKMSLVLSETNRKYSNRESNVEKLPALSGRRQSTRNRPLTTRALEAIAYGFLSTRKRKRVDPQTQSDSMSRSSRSVRDRPASGSTLTGNADNDIA</sequence>
<gene>
    <name evidence="8" type="ORF">Acr_28g0002400</name>
</gene>
<dbReference type="GO" id="GO:0005634">
    <property type="term" value="C:nucleus"/>
    <property type="evidence" value="ECO:0007669"/>
    <property type="project" value="UniProtKB-SubCell"/>
</dbReference>
<evidence type="ECO:0000259" key="6">
    <source>
        <dbReference type="Pfam" id="PF24662"/>
    </source>
</evidence>
<dbReference type="OrthoDB" id="1939398at2759"/>
<accession>A0A7J0H9A7</accession>
<dbReference type="InterPro" id="IPR057712">
    <property type="entry name" value="DUF7952"/>
</dbReference>
<feature type="compositionally biased region" description="Basic and acidic residues" evidence="5">
    <location>
        <begin position="479"/>
        <end position="490"/>
    </location>
</feature>
<comment type="subcellular location">
    <subcellularLocation>
        <location evidence="1">Nucleus</location>
    </subcellularLocation>
</comment>
<evidence type="ECO:0000313" key="8">
    <source>
        <dbReference type="EMBL" id="GFZ19535.1"/>
    </source>
</evidence>
<dbReference type="Proteomes" id="UP000585474">
    <property type="component" value="Unassembled WGS sequence"/>
</dbReference>
<feature type="region of interest" description="Disordered" evidence="5">
    <location>
        <begin position="692"/>
        <end position="732"/>
    </location>
</feature>
<proteinExistence type="predicted"/>
<feature type="compositionally biased region" description="Basic and acidic residues" evidence="5">
    <location>
        <begin position="648"/>
        <end position="658"/>
    </location>
</feature>
<feature type="domain" description="DUF7952" evidence="7">
    <location>
        <begin position="164"/>
        <end position="294"/>
    </location>
</feature>
<dbReference type="GO" id="GO:0003714">
    <property type="term" value="F:transcription corepressor activity"/>
    <property type="evidence" value="ECO:0007669"/>
    <property type="project" value="TreeGrafter"/>
</dbReference>